<organism evidence="13 14">
    <name type="scientific">Anaerocolumna sedimenticola</name>
    <dbReference type="NCBI Taxonomy" id="2696063"/>
    <lineage>
        <taxon>Bacteria</taxon>
        <taxon>Bacillati</taxon>
        <taxon>Bacillota</taxon>
        <taxon>Clostridia</taxon>
        <taxon>Lachnospirales</taxon>
        <taxon>Lachnospiraceae</taxon>
        <taxon>Anaerocolumna</taxon>
    </lineage>
</organism>
<evidence type="ECO:0000256" key="9">
    <source>
        <dbReference type="ARBA" id="ARBA00038120"/>
    </source>
</evidence>
<evidence type="ECO:0000313" key="14">
    <source>
        <dbReference type="Proteomes" id="UP000464314"/>
    </source>
</evidence>
<dbReference type="Proteomes" id="UP000464314">
    <property type="component" value="Chromosome"/>
</dbReference>
<comment type="similarity">
    <text evidence="9">Belongs to the glycosyltransferase 2 family. CrtQ subfamily.</text>
</comment>
<evidence type="ECO:0000256" key="8">
    <source>
        <dbReference type="ARBA" id="ARBA00037904"/>
    </source>
</evidence>
<dbReference type="CDD" id="cd00761">
    <property type="entry name" value="Glyco_tranf_GTA_type"/>
    <property type="match status" value="1"/>
</dbReference>
<keyword evidence="4 13" id="KW-0808">Transferase</keyword>
<dbReference type="SUPFAM" id="SSF53448">
    <property type="entry name" value="Nucleotide-diphospho-sugar transferases"/>
    <property type="match status" value="1"/>
</dbReference>
<dbReference type="EMBL" id="CP048000">
    <property type="protein sequence ID" value="QHQ62902.1"/>
    <property type="molecule type" value="Genomic_DNA"/>
</dbReference>
<feature type="domain" description="Glycosyltransferase 2-like" evidence="12">
    <location>
        <begin position="37"/>
        <end position="199"/>
    </location>
</feature>
<accession>A0A6P1TRN0</accession>
<keyword evidence="2" id="KW-1003">Cell membrane</keyword>
<sequence length="364" mass="40909">MLIVILLVCSCMCGYVLFSKILLKNPEYQTKMHSKVSVIIPARNEEDNLPFLLDSLKSQSIEPFEIIVVDDMSTDKTYEIATSYGVKVIKSTELPDKWTGKSWALWNGVKESSGDTLVFLDTDVRLEPKALETLLFTRTVSGGAISVVPYHKTRKFYERLSLIPYLLGVLAFTSPFEQYSKKKGLYGSCIVMTREDYSKIEGHDSVKSEVLDDLNLGKKLTGAGIPVHNFIGFNNVSFRMYPGGIQSELQGFGKGAVLSTANLRPLTIIWIGLWFVGLVAAEFVTPVLMILGNVYATPFLIGYILFTLQIFYFLKYSGEYGRLVPVLHFISTIFFIVIILYSYYQVAIIGSVTWKGRQVKVGRK</sequence>
<protein>
    <recommendedName>
        <fullName evidence="10">4,4'-diaponeurosporenoate glycosyltransferase</fullName>
    </recommendedName>
</protein>
<evidence type="ECO:0000256" key="5">
    <source>
        <dbReference type="ARBA" id="ARBA00022746"/>
    </source>
</evidence>
<dbReference type="AlphaFoldDB" id="A0A6P1TRN0"/>
<evidence type="ECO:0000256" key="11">
    <source>
        <dbReference type="SAM" id="Phobius"/>
    </source>
</evidence>
<keyword evidence="11" id="KW-1133">Transmembrane helix</keyword>
<keyword evidence="6 11" id="KW-0472">Membrane</keyword>
<keyword evidence="14" id="KW-1185">Reference proteome</keyword>
<feature type="transmembrane region" description="Helical" evidence="11">
    <location>
        <begin position="295"/>
        <end position="314"/>
    </location>
</feature>
<name>A0A6P1TRN0_9FIRM</name>
<feature type="transmembrane region" description="Helical" evidence="11">
    <location>
        <begin position="326"/>
        <end position="354"/>
    </location>
</feature>
<evidence type="ECO:0000256" key="2">
    <source>
        <dbReference type="ARBA" id="ARBA00022475"/>
    </source>
</evidence>
<evidence type="ECO:0000256" key="10">
    <source>
        <dbReference type="ARBA" id="ARBA00040345"/>
    </source>
</evidence>
<evidence type="ECO:0000259" key="12">
    <source>
        <dbReference type="Pfam" id="PF00535"/>
    </source>
</evidence>
<keyword evidence="11" id="KW-0812">Transmembrane</keyword>
<dbReference type="RefSeq" id="WP_161839724.1">
    <property type="nucleotide sequence ID" value="NZ_CP048000.1"/>
</dbReference>
<proteinExistence type="inferred from homology"/>
<dbReference type="InterPro" id="IPR001173">
    <property type="entry name" value="Glyco_trans_2-like"/>
</dbReference>
<evidence type="ECO:0000256" key="7">
    <source>
        <dbReference type="ARBA" id="ARBA00037281"/>
    </source>
</evidence>
<evidence type="ECO:0000256" key="3">
    <source>
        <dbReference type="ARBA" id="ARBA00022676"/>
    </source>
</evidence>
<dbReference type="GO" id="GO:0016757">
    <property type="term" value="F:glycosyltransferase activity"/>
    <property type="evidence" value="ECO:0007669"/>
    <property type="project" value="UniProtKB-KW"/>
</dbReference>
<comment type="function">
    <text evidence="7">Catalyzes the glycosylation of 4,4'-diaponeurosporenoate, i.e. the esterification of glucose at the C1'' position with the carboxyl group of 4,4'-diaponeurosporenic acid, to form glycosyl-4,4'-diaponeurosporenoate. This is a step in the biosynthesis of staphyloxanthin, an orange pigment present in most staphylococci strains.</text>
</comment>
<dbReference type="KEGG" id="anr:Ana3638_20715"/>
<dbReference type="PANTHER" id="PTHR43646:SF2">
    <property type="entry name" value="GLYCOSYLTRANSFERASE 2-LIKE DOMAIN-CONTAINING PROTEIN"/>
    <property type="match status" value="1"/>
</dbReference>
<evidence type="ECO:0000256" key="6">
    <source>
        <dbReference type="ARBA" id="ARBA00023136"/>
    </source>
</evidence>
<keyword evidence="3" id="KW-0328">Glycosyltransferase</keyword>
<dbReference type="PANTHER" id="PTHR43646">
    <property type="entry name" value="GLYCOSYLTRANSFERASE"/>
    <property type="match status" value="1"/>
</dbReference>
<comment type="pathway">
    <text evidence="8">Carotenoid biosynthesis; staphyloxanthin biosynthesis; staphyloxanthin from farnesyl diphosphate: step 4/5.</text>
</comment>
<reference evidence="13 14" key="1">
    <citation type="submission" date="2020-01" db="EMBL/GenBank/DDBJ databases">
        <title>Genome analysis of Anaerocolumna sp. CBA3638.</title>
        <authorList>
            <person name="Kim J."/>
            <person name="Roh S.W."/>
        </authorList>
    </citation>
    <scope>NUCLEOTIDE SEQUENCE [LARGE SCALE GENOMIC DNA]</scope>
    <source>
        <strain evidence="13 14">CBA3638</strain>
    </source>
</reference>
<dbReference type="Pfam" id="PF00535">
    <property type="entry name" value="Glycos_transf_2"/>
    <property type="match status" value="1"/>
</dbReference>
<dbReference type="InterPro" id="IPR029044">
    <property type="entry name" value="Nucleotide-diphossugar_trans"/>
</dbReference>
<dbReference type="GO" id="GO:0016117">
    <property type="term" value="P:carotenoid biosynthetic process"/>
    <property type="evidence" value="ECO:0007669"/>
    <property type="project" value="UniProtKB-KW"/>
</dbReference>
<feature type="transmembrane region" description="Helical" evidence="11">
    <location>
        <begin position="268"/>
        <end position="288"/>
    </location>
</feature>
<comment type="subcellular location">
    <subcellularLocation>
        <location evidence="1">Cell membrane</location>
    </subcellularLocation>
</comment>
<keyword evidence="5" id="KW-0125">Carotenoid biosynthesis</keyword>
<evidence type="ECO:0000313" key="13">
    <source>
        <dbReference type="EMBL" id="QHQ62902.1"/>
    </source>
</evidence>
<evidence type="ECO:0000256" key="1">
    <source>
        <dbReference type="ARBA" id="ARBA00004236"/>
    </source>
</evidence>
<gene>
    <name evidence="13" type="ORF">Ana3638_20715</name>
</gene>
<evidence type="ECO:0000256" key="4">
    <source>
        <dbReference type="ARBA" id="ARBA00022679"/>
    </source>
</evidence>
<dbReference type="GO" id="GO:0005886">
    <property type="term" value="C:plasma membrane"/>
    <property type="evidence" value="ECO:0007669"/>
    <property type="project" value="UniProtKB-SubCell"/>
</dbReference>
<dbReference type="Gene3D" id="3.90.550.10">
    <property type="entry name" value="Spore Coat Polysaccharide Biosynthesis Protein SpsA, Chain A"/>
    <property type="match status" value="1"/>
</dbReference>